<feature type="region of interest" description="Disordered" evidence="1">
    <location>
        <begin position="142"/>
        <end position="161"/>
    </location>
</feature>
<feature type="region of interest" description="Disordered" evidence="1">
    <location>
        <begin position="1"/>
        <end position="50"/>
    </location>
</feature>
<dbReference type="EnsemblProtists" id="EOD08434">
    <property type="protein sequence ID" value="EOD08434"/>
    <property type="gene ID" value="EMIHUDRAFT_438356"/>
</dbReference>
<feature type="region of interest" description="Disordered" evidence="1">
    <location>
        <begin position="177"/>
        <end position="196"/>
    </location>
</feature>
<evidence type="ECO:0000313" key="3">
    <source>
        <dbReference type="Proteomes" id="UP000013827"/>
    </source>
</evidence>
<reference evidence="2" key="2">
    <citation type="submission" date="2024-10" db="UniProtKB">
        <authorList>
            <consortium name="EnsemblProtists"/>
        </authorList>
    </citation>
    <scope>IDENTIFICATION</scope>
</reference>
<dbReference type="RefSeq" id="XP_005760863.1">
    <property type="nucleotide sequence ID" value="XM_005760806.1"/>
</dbReference>
<dbReference type="GeneID" id="17254521"/>
<accession>A0A0D3IAZ9</accession>
<sequence>SQSEARCARAGALEPEDPRITGSSQHLTGWRGAPAAPPPPVGARSSRGVAAAAPLRSQALATLSSPRTWSAHRGSPSLAAPQKYEGCRLLLPAWLRRRFRACGHAPGGDAADDGGAGADVAGPCHGRRLGVARDAAARPCAAHPPVQPGEGARLAQPPRAPSSCRWTLCSVLIPLPKHTSSLPRTAGEASRPPPRP</sequence>
<protein>
    <submittedName>
        <fullName evidence="2">Uncharacterized protein</fullName>
    </submittedName>
</protein>
<proteinExistence type="predicted"/>
<reference evidence="3" key="1">
    <citation type="journal article" date="2013" name="Nature">
        <title>Pan genome of the phytoplankton Emiliania underpins its global distribution.</title>
        <authorList>
            <person name="Read B.A."/>
            <person name="Kegel J."/>
            <person name="Klute M.J."/>
            <person name="Kuo A."/>
            <person name="Lefebvre S.C."/>
            <person name="Maumus F."/>
            <person name="Mayer C."/>
            <person name="Miller J."/>
            <person name="Monier A."/>
            <person name="Salamov A."/>
            <person name="Young J."/>
            <person name="Aguilar M."/>
            <person name="Claverie J.M."/>
            <person name="Frickenhaus S."/>
            <person name="Gonzalez K."/>
            <person name="Herman E.K."/>
            <person name="Lin Y.C."/>
            <person name="Napier J."/>
            <person name="Ogata H."/>
            <person name="Sarno A.F."/>
            <person name="Shmutz J."/>
            <person name="Schroeder D."/>
            <person name="de Vargas C."/>
            <person name="Verret F."/>
            <person name="von Dassow P."/>
            <person name="Valentin K."/>
            <person name="Van de Peer Y."/>
            <person name="Wheeler G."/>
            <person name="Dacks J.B."/>
            <person name="Delwiche C.F."/>
            <person name="Dyhrman S.T."/>
            <person name="Glockner G."/>
            <person name="John U."/>
            <person name="Richards T."/>
            <person name="Worden A.Z."/>
            <person name="Zhang X."/>
            <person name="Grigoriev I.V."/>
            <person name="Allen A.E."/>
            <person name="Bidle K."/>
            <person name="Borodovsky M."/>
            <person name="Bowler C."/>
            <person name="Brownlee C."/>
            <person name="Cock J.M."/>
            <person name="Elias M."/>
            <person name="Gladyshev V.N."/>
            <person name="Groth M."/>
            <person name="Guda C."/>
            <person name="Hadaegh A."/>
            <person name="Iglesias-Rodriguez M.D."/>
            <person name="Jenkins J."/>
            <person name="Jones B.M."/>
            <person name="Lawson T."/>
            <person name="Leese F."/>
            <person name="Lindquist E."/>
            <person name="Lobanov A."/>
            <person name="Lomsadze A."/>
            <person name="Malik S.B."/>
            <person name="Marsh M.E."/>
            <person name="Mackinder L."/>
            <person name="Mock T."/>
            <person name="Mueller-Roeber B."/>
            <person name="Pagarete A."/>
            <person name="Parker M."/>
            <person name="Probert I."/>
            <person name="Quesneville H."/>
            <person name="Raines C."/>
            <person name="Rensing S.A."/>
            <person name="Riano-Pachon D.M."/>
            <person name="Richier S."/>
            <person name="Rokitta S."/>
            <person name="Shiraiwa Y."/>
            <person name="Soanes D.M."/>
            <person name="van der Giezen M."/>
            <person name="Wahlund T.M."/>
            <person name="Williams B."/>
            <person name="Wilson W."/>
            <person name="Wolfe G."/>
            <person name="Wurch L.L."/>
        </authorList>
    </citation>
    <scope>NUCLEOTIDE SEQUENCE</scope>
</reference>
<dbReference type="KEGG" id="ehx:EMIHUDRAFT_438356"/>
<dbReference type="Proteomes" id="UP000013827">
    <property type="component" value="Unassembled WGS sequence"/>
</dbReference>
<name>A0A0D3IAZ9_EMIH1</name>
<dbReference type="PaxDb" id="2903-EOD08434"/>
<dbReference type="HOGENOM" id="CLU_1393480_0_0_1"/>
<evidence type="ECO:0000256" key="1">
    <source>
        <dbReference type="SAM" id="MobiDB-lite"/>
    </source>
</evidence>
<organism evidence="2 3">
    <name type="scientific">Emiliania huxleyi (strain CCMP1516)</name>
    <dbReference type="NCBI Taxonomy" id="280463"/>
    <lineage>
        <taxon>Eukaryota</taxon>
        <taxon>Haptista</taxon>
        <taxon>Haptophyta</taxon>
        <taxon>Prymnesiophyceae</taxon>
        <taxon>Isochrysidales</taxon>
        <taxon>Noelaerhabdaceae</taxon>
        <taxon>Emiliania</taxon>
    </lineage>
</organism>
<keyword evidence="3" id="KW-1185">Reference proteome</keyword>
<dbReference type="AlphaFoldDB" id="A0A0D3IAZ9"/>
<evidence type="ECO:0000313" key="2">
    <source>
        <dbReference type="EnsemblProtists" id="EOD08434"/>
    </source>
</evidence>